<reference evidence="9" key="1">
    <citation type="submission" date="2017-11" db="EMBL/GenBank/DDBJ databases">
        <authorList>
            <person name="Watanabe M."/>
            <person name="Kojima H."/>
        </authorList>
    </citation>
    <scope>NUCLEOTIDE SEQUENCE [LARGE SCALE GENOMIC DNA]</scope>
    <source>
        <strain evidence="9">Tokyo 01</strain>
    </source>
</reference>
<keyword evidence="1" id="KW-0488">Methylation</keyword>
<dbReference type="RefSeq" id="WP_124327722.1">
    <property type="nucleotide sequence ID" value="NZ_BEXT01000001.1"/>
</dbReference>
<name>A0A401FTJ5_9BACT</name>
<keyword evidence="6" id="KW-0812">Transmembrane</keyword>
<dbReference type="AlphaFoldDB" id="A0A401FTJ5"/>
<dbReference type="PANTHER" id="PTHR43531">
    <property type="entry name" value="PROTEIN ICFG"/>
    <property type="match status" value="1"/>
</dbReference>
<keyword evidence="6" id="KW-0472">Membrane</keyword>
<dbReference type="GO" id="GO:0004888">
    <property type="term" value="F:transmembrane signaling receptor activity"/>
    <property type="evidence" value="ECO:0007669"/>
    <property type="project" value="InterPro"/>
</dbReference>
<dbReference type="OrthoDB" id="5410204at2"/>
<dbReference type="PANTHER" id="PTHR43531:SF14">
    <property type="entry name" value="METHYL-ACCEPTING CHEMOTAXIS PROTEIN I-RELATED"/>
    <property type="match status" value="1"/>
</dbReference>
<gene>
    <name evidence="8" type="ORF">DENIS_1237</name>
</gene>
<dbReference type="PRINTS" id="PR00260">
    <property type="entry name" value="CHEMTRNSDUCR"/>
</dbReference>
<dbReference type="Proteomes" id="UP000288096">
    <property type="component" value="Unassembled WGS sequence"/>
</dbReference>
<reference evidence="9" key="2">
    <citation type="submission" date="2019-01" db="EMBL/GenBank/DDBJ databases">
        <title>Genome sequence of Desulfonema ishimotonii strain Tokyo 01.</title>
        <authorList>
            <person name="Fukui M."/>
        </authorList>
    </citation>
    <scope>NUCLEOTIDE SEQUENCE [LARGE SCALE GENOMIC DNA]</scope>
    <source>
        <strain evidence="9">Tokyo 01</strain>
    </source>
</reference>
<sequence length="671" mass="73513">MKRFKLSLGVKIGSGYAVLILILIILGGISAWNIQKVRKQSTLLGKEYVHEVRLAHHITRDAQETVSEIHRYIANNGDRNFLEKALNSLSFLKNDIAEAKALAADATHLSVLGTAVKNIEPDVSEYEKYLDEIARKYDEIADLRQTLDQAAQAFTDNCNQLMTYQRESAETEILADFPPERQYERLKKIALIDDLTNLAHTTQNGILKALVRRNPALLRDAWKNFGAIENKYREILELINMAENIEKVKTSQSANLAYKNAMKNYLDNWTAIQKQENELKTLTDRILNNAMTAGQNGIAETEEIAARTVSSIDLTSKVNMTGIIGALVLALIISTFITRSITRSVLRMIGHINRGSEQVAAASGQLRSASNSLARGASEQAAAAEETASSMEQMASVTLQNADNARMADTLMNEAVTVVKTANRSMDELTGSMTEIIRASQETGAIIKTIDEIAFQTNLLALNAAVEAARAGEAGAGFAVVASEVKNLATRSAEAARNTAGLIEETLEKIQKGSDVVTNANDAFSEVYQISTKAGELVSEIAAASDDQTRGIDQVKKGIEEMDLVIQQNAANAEETSSAASQMHAQARQMKAVVRELVVLVTGNSSDLTVQGENIVAHTASEEYAPALPDETDMPEPETRNHQQARLPRKEISPEEVIPFDEDDFRDFKDF</sequence>
<dbReference type="PROSITE" id="PS50111">
    <property type="entry name" value="CHEMOTAXIS_TRANSDUC_2"/>
    <property type="match status" value="1"/>
</dbReference>
<evidence type="ECO:0000313" key="9">
    <source>
        <dbReference type="Proteomes" id="UP000288096"/>
    </source>
</evidence>
<evidence type="ECO:0000256" key="6">
    <source>
        <dbReference type="SAM" id="Phobius"/>
    </source>
</evidence>
<feature type="transmembrane region" description="Helical" evidence="6">
    <location>
        <begin position="12"/>
        <end position="32"/>
    </location>
</feature>
<keyword evidence="9" id="KW-1185">Reference proteome</keyword>
<evidence type="ECO:0000256" key="2">
    <source>
        <dbReference type="ARBA" id="ARBA00029447"/>
    </source>
</evidence>
<organism evidence="8 9">
    <name type="scientific">Desulfonema ishimotonii</name>
    <dbReference type="NCBI Taxonomy" id="45657"/>
    <lineage>
        <taxon>Bacteria</taxon>
        <taxon>Pseudomonadati</taxon>
        <taxon>Thermodesulfobacteriota</taxon>
        <taxon>Desulfobacteria</taxon>
        <taxon>Desulfobacterales</taxon>
        <taxon>Desulfococcaceae</taxon>
        <taxon>Desulfonema</taxon>
    </lineage>
</organism>
<evidence type="ECO:0000313" key="8">
    <source>
        <dbReference type="EMBL" id="GBC60286.1"/>
    </source>
</evidence>
<dbReference type="SUPFAM" id="SSF58104">
    <property type="entry name" value="Methyl-accepting chemotaxis protein (MCP) signaling domain"/>
    <property type="match status" value="1"/>
</dbReference>
<keyword evidence="3" id="KW-0807">Transducer</keyword>
<proteinExistence type="inferred from homology"/>
<accession>A0A401FTJ5</accession>
<dbReference type="Gene3D" id="1.10.287.950">
    <property type="entry name" value="Methyl-accepting chemotaxis protein"/>
    <property type="match status" value="1"/>
</dbReference>
<dbReference type="GO" id="GO:0006935">
    <property type="term" value="P:chemotaxis"/>
    <property type="evidence" value="ECO:0007669"/>
    <property type="project" value="InterPro"/>
</dbReference>
<evidence type="ECO:0000256" key="4">
    <source>
        <dbReference type="SAM" id="Coils"/>
    </source>
</evidence>
<dbReference type="InterPro" id="IPR004089">
    <property type="entry name" value="MCPsignal_dom"/>
</dbReference>
<dbReference type="InterPro" id="IPR004090">
    <property type="entry name" value="Chemotax_Me-accpt_rcpt"/>
</dbReference>
<feature type="domain" description="Methyl-accepting transducer" evidence="7">
    <location>
        <begin position="355"/>
        <end position="584"/>
    </location>
</feature>
<evidence type="ECO:0000256" key="1">
    <source>
        <dbReference type="ARBA" id="ARBA00022481"/>
    </source>
</evidence>
<keyword evidence="6" id="KW-1133">Transmembrane helix</keyword>
<feature type="region of interest" description="Disordered" evidence="5">
    <location>
        <begin position="620"/>
        <end position="671"/>
    </location>
</feature>
<comment type="similarity">
    <text evidence="2">Belongs to the methyl-accepting chemotaxis (MCP) protein family.</text>
</comment>
<evidence type="ECO:0000259" key="7">
    <source>
        <dbReference type="PROSITE" id="PS50111"/>
    </source>
</evidence>
<protein>
    <submittedName>
        <fullName evidence="8">Methyl-accepting chemotaxis protein</fullName>
    </submittedName>
</protein>
<evidence type="ECO:0000256" key="5">
    <source>
        <dbReference type="SAM" id="MobiDB-lite"/>
    </source>
</evidence>
<evidence type="ECO:0000256" key="3">
    <source>
        <dbReference type="PROSITE-ProRule" id="PRU00284"/>
    </source>
</evidence>
<dbReference type="InterPro" id="IPR051310">
    <property type="entry name" value="MCP_chemotaxis"/>
</dbReference>
<dbReference type="EMBL" id="BEXT01000001">
    <property type="protein sequence ID" value="GBC60286.1"/>
    <property type="molecule type" value="Genomic_DNA"/>
</dbReference>
<dbReference type="Pfam" id="PF00015">
    <property type="entry name" value="MCPsignal"/>
    <property type="match status" value="1"/>
</dbReference>
<feature type="coiled-coil region" evidence="4">
    <location>
        <begin position="126"/>
        <end position="153"/>
    </location>
</feature>
<dbReference type="GO" id="GO:0005886">
    <property type="term" value="C:plasma membrane"/>
    <property type="evidence" value="ECO:0007669"/>
    <property type="project" value="TreeGrafter"/>
</dbReference>
<dbReference type="GO" id="GO:0007165">
    <property type="term" value="P:signal transduction"/>
    <property type="evidence" value="ECO:0007669"/>
    <property type="project" value="UniProtKB-KW"/>
</dbReference>
<dbReference type="SMART" id="SM00283">
    <property type="entry name" value="MA"/>
    <property type="match status" value="1"/>
</dbReference>
<keyword evidence="4" id="KW-0175">Coiled coil</keyword>
<comment type="caution">
    <text evidence="8">The sequence shown here is derived from an EMBL/GenBank/DDBJ whole genome shotgun (WGS) entry which is preliminary data.</text>
</comment>